<dbReference type="GO" id="GO:0031411">
    <property type="term" value="C:gas vesicle"/>
    <property type="evidence" value="ECO:0007669"/>
    <property type="project" value="UniProtKB-SubCell"/>
</dbReference>
<dbReference type="OrthoDB" id="9808317at2"/>
<dbReference type="Pfam" id="PF07728">
    <property type="entry name" value="AAA_5"/>
    <property type="match status" value="1"/>
</dbReference>
<comment type="subcellular location">
    <subcellularLocation>
        <location evidence="1">Cytoplasm</location>
    </subcellularLocation>
    <subcellularLocation>
        <location evidence="8">Gas vesicle</location>
    </subcellularLocation>
</comment>
<evidence type="ECO:0000313" key="13">
    <source>
        <dbReference type="Proteomes" id="UP000037405"/>
    </source>
</evidence>
<dbReference type="SMART" id="SM00382">
    <property type="entry name" value="AAA"/>
    <property type="match status" value="1"/>
</dbReference>
<dbReference type="NCBIfam" id="TIGR02640">
    <property type="entry name" value="gas_vesic_GvpN"/>
    <property type="match status" value="1"/>
</dbReference>
<dbReference type="Gene3D" id="3.40.50.300">
    <property type="entry name" value="P-loop containing nucleotide triphosphate hydrolases"/>
    <property type="match status" value="1"/>
</dbReference>
<dbReference type="PANTHER" id="PTHR42759">
    <property type="entry name" value="MOXR FAMILY PROTEIN"/>
    <property type="match status" value="1"/>
</dbReference>
<dbReference type="GO" id="GO:0031412">
    <property type="term" value="P:gas vesicle organization"/>
    <property type="evidence" value="ECO:0007669"/>
    <property type="project" value="InterPro"/>
</dbReference>
<proteinExistence type="inferred from homology"/>
<evidence type="ECO:0000313" key="12">
    <source>
        <dbReference type="EMBL" id="TYS51402.1"/>
    </source>
</evidence>
<dbReference type="InterPro" id="IPR013462">
    <property type="entry name" value="Gas-vesicle_GvpN"/>
</dbReference>
<keyword evidence="7" id="KW-0304">Gas vesicle</keyword>
<dbReference type="SUPFAM" id="SSF52540">
    <property type="entry name" value="P-loop containing nucleoside triphosphate hydrolases"/>
    <property type="match status" value="1"/>
</dbReference>
<dbReference type="PATRIC" id="fig|189381.12.peg.3515"/>
<keyword evidence="5" id="KW-0378">Hydrolase</keyword>
<protein>
    <submittedName>
        <fullName evidence="11">Gas vesicle protein GvpN</fullName>
    </submittedName>
</protein>
<reference evidence="13" key="1">
    <citation type="submission" date="2015-07" db="EMBL/GenBank/DDBJ databases">
        <title>Fjat-14235 jcm11544.</title>
        <authorList>
            <person name="Liu B."/>
            <person name="Wang J."/>
            <person name="Zhu Y."/>
            <person name="Liu G."/>
            <person name="Chen Q."/>
            <person name="Chen Z."/>
            <person name="Lan J."/>
            <person name="Che J."/>
            <person name="Ge C."/>
            <person name="Shi H."/>
            <person name="Pan Z."/>
            <person name="Liu X."/>
        </authorList>
    </citation>
    <scope>NUCLEOTIDE SEQUENCE [LARGE SCALE GENOMIC DNA]</scope>
    <source>
        <strain evidence="13">JCM 11544</strain>
    </source>
</reference>
<keyword evidence="6" id="KW-0067">ATP-binding</keyword>
<dbReference type="AlphaFoldDB" id="A0A0M0G0V7"/>
<evidence type="ECO:0000256" key="1">
    <source>
        <dbReference type="ARBA" id="ARBA00004496"/>
    </source>
</evidence>
<feature type="domain" description="AAA+ ATPase" evidence="10">
    <location>
        <begin position="34"/>
        <end position="202"/>
    </location>
</feature>
<comment type="caution">
    <text evidence="11">The sequence shown here is derived from an EMBL/GenBank/DDBJ whole genome shotgun (WGS) entry which is preliminary data.</text>
</comment>
<dbReference type="GO" id="GO:0005737">
    <property type="term" value="C:cytoplasm"/>
    <property type="evidence" value="ECO:0007669"/>
    <property type="project" value="UniProtKB-SubCell"/>
</dbReference>
<sequence length="310" mass="35038">MTVLTQKIQKGSKSYVQDEGTTDLISRSMSYLKLGYPVHFTGPSGTGKTSLALTLAKKRRRPVMLMHGNHELNNSDLIGDFIGYSSKQTVDNYVRSVYKKDEQVTENWRDGRLLEAVKNGYTLVYDEFTRSEPTTNNLFLSILEEGIIPLYGSKRTEPFIRVHPEFRMIFTSNPSEYAGVYKTQDALLDRLITIPIGFKTSEEEAHIVSEKVDLVLSEAREITELIAELRSHCRDGLGGPSLRASLMIARIALEQDIPIQGEDQDFQRLCLDITTHSLSRSIESDHPEEEAKKIVLEACKNMTSKENSDE</sequence>
<evidence type="ECO:0000256" key="4">
    <source>
        <dbReference type="ARBA" id="ARBA00022741"/>
    </source>
</evidence>
<reference evidence="12 14" key="3">
    <citation type="submission" date="2019-08" db="EMBL/GenBank/DDBJ databases">
        <title>Bacillus genomes from the desert of Cuatro Cienegas, Coahuila.</title>
        <authorList>
            <person name="Olmedo-Alvarez G."/>
        </authorList>
    </citation>
    <scope>NUCLEOTIDE SEQUENCE [LARGE SCALE GENOMIC DNA]</scope>
    <source>
        <strain evidence="12 14">CH108_3D</strain>
    </source>
</reference>
<evidence type="ECO:0000256" key="3">
    <source>
        <dbReference type="ARBA" id="ARBA00022490"/>
    </source>
</evidence>
<comment type="catalytic activity">
    <reaction evidence="9">
        <text>ATP + H2O = ADP + phosphate + H(+)</text>
        <dbReference type="Rhea" id="RHEA:13065"/>
        <dbReference type="ChEBI" id="CHEBI:15377"/>
        <dbReference type="ChEBI" id="CHEBI:15378"/>
        <dbReference type="ChEBI" id="CHEBI:30616"/>
        <dbReference type="ChEBI" id="CHEBI:43474"/>
        <dbReference type="ChEBI" id="CHEBI:456216"/>
    </reaction>
</comment>
<evidence type="ECO:0000256" key="6">
    <source>
        <dbReference type="ARBA" id="ARBA00022840"/>
    </source>
</evidence>
<dbReference type="PANTHER" id="PTHR42759:SF1">
    <property type="entry name" value="MAGNESIUM-CHELATASE SUBUNIT CHLD"/>
    <property type="match status" value="1"/>
</dbReference>
<dbReference type="GO" id="GO:0005524">
    <property type="term" value="F:ATP binding"/>
    <property type="evidence" value="ECO:0007669"/>
    <property type="project" value="UniProtKB-KW"/>
</dbReference>
<gene>
    <name evidence="12" type="primary">gvpN</name>
    <name evidence="11" type="ORF">AF331_19910</name>
    <name evidence="12" type="ORF">FZC83_17670</name>
</gene>
<evidence type="ECO:0000313" key="14">
    <source>
        <dbReference type="Proteomes" id="UP000322997"/>
    </source>
</evidence>
<dbReference type="InterPro" id="IPR050764">
    <property type="entry name" value="CbbQ/NirQ/NorQ/GpvN"/>
</dbReference>
<keyword evidence="13" id="KW-1185">Reference proteome</keyword>
<dbReference type="InterPro" id="IPR003593">
    <property type="entry name" value="AAA+_ATPase"/>
</dbReference>
<dbReference type="EMBL" id="LGUE01000008">
    <property type="protein sequence ID" value="KON83101.1"/>
    <property type="molecule type" value="Genomic_DNA"/>
</dbReference>
<evidence type="ECO:0000256" key="7">
    <source>
        <dbReference type="ARBA" id="ARBA00022987"/>
    </source>
</evidence>
<name>A0A0M0G0V7_9BACI</name>
<evidence type="ECO:0000256" key="8">
    <source>
        <dbReference type="ARBA" id="ARBA00035108"/>
    </source>
</evidence>
<comment type="similarity">
    <text evidence="2">Belongs to the CbbQ/NirQ/NorQ/GpvN family.</text>
</comment>
<evidence type="ECO:0000313" key="11">
    <source>
        <dbReference type="EMBL" id="KON83101.1"/>
    </source>
</evidence>
<dbReference type="Proteomes" id="UP000322997">
    <property type="component" value="Unassembled WGS sequence"/>
</dbReference>
<evidence type="ECO:0000256" key="5">
    <source>
        <dbReference type="ARBA" id="ARBA00022801"/>
    </source>
</evidence>
<dbReference type="RefSeq" id="WP_053429726.1">
    <property type="nucleotide sequence ID" value="NZ_BSED01000028.1"/>
</dbReference>
<dbReference type="InterPro" id="IPR011704">
    <property type="entry name" value="ATPase_dyneun-rel_AAA"/>
</dbReference>
<evidence type="ECO:0000259" key="10">
    <source>
        <dbReference type="SMART" id="SM00382"/>
    </source>
</evidence>
<dbReference type="GO" id="GO:0016887">
    <property type="term" value="F:ATP hydrolysis activity"/>
    <property type="evidence" value="ECO:0007669"/>
    <property type="project" value="InterPro"/>
</dbReference>
<accession>A0A0M0G0V7</accession>
<evidence type="ECO:0000256" key="2">
    <source>
        <dbReference type="ARBA" id="ARBA00009417"/>
    </source>
</evidence>
<keyword evidence="4" id="KW-0547">Nucleotide-binding</keyword>
<organism evidence="11 13">
    <name type="scientific">Rossellomorea marisflavi</name>
    <dbReference type="NCBI Taxonomy" id="189381"/>
    <lineage>
        <taxon>Bacteria</taxon>
        <taxon>Bacillati</taxon>
        <taxon>Bacillota</taxon>
        <taxon>Bacilli</taxon>
        <taxon>Bacillales</taxon>
        <taxon>Bacillaceae</taxon>
        <taxon>Rossellomorea</taxon>
    </lineage>
</organism>
<reference evidence="11" key="2">
    <citation type="submission" date="2015-07" db="EMBL/GenBank/DDBJ databases">
        <title>MeaNS - Measles Nucleotide Surveillance Program.</title>
        <authorList>
            <person name="Tran T."/>
            <person name="Druce J."/>
        </authorList>
    </citation>
    <scope>NUCLEOTIDE SEQUENCE</scope>
    <source>
        <strain evidence="11">JCM 11544</strain>
    </source>
</reference>
<evidence type="ECO:0000256" key="9">
    <source>
        <dbReference type="ARBA" id="ARBA00049360"/>
    </source>
</evidence>
<dbReference type="InterPro" id="IPR027417">
    <property type="entry name" value="P-loop_NTPase"/>
</dbReference>
<dbReference type="EMBL" id="VTEQ01000006">
    <property type="protein sequence ID" value="TYS51402.1"/>
    <property type="molecule type" value="Genomic_DNA"/>
</dbReference>
<dbReference type="Proteomes" id="UP000037405">
    <property type="component" value="Unassembled WGS sequence"/>
</dbReference>
<keyword evidence="3" id="KW-0963">Cytoplasm</keyword>
<dbReference type="STRING" id="189381.GCA_900166615_00235"/>